<dbReference type="InterPro" id="IPR023451">
    <property type="entry name" value="Thymidate_synth/dCMP_Mease_dom"/>
</dbReference>
<evidence type="ECO:0000256" key="6">
    <source>
        <dbReference type="HAMAP-Rule" id="MF_00008"/>
    </source>
</evidence>
<keyword evidence="5 6" id="KW-0545">Nucleotide biosynthesis</keyword>
<accession>A0ABY8USM0</accession>
<evidence type="ECO:0000256" key="7">
    <source>
        <dbReference type="PROSITE-ProRule" id="PRU10016"/>
    </source>
</evidence>
<dbReference type="PANTHER" id="PTHR11548:SF9">
    <property type="entry name" value="THYMIDYLATE SYNTHASE"/>
    <property type="match status" value="1"/>
</dbReference>
<comment type="function">
    <text evidence="6">Catalyzes the reductive methylation of 2'-deoxyuridine-5'-monophosphate (dUMP) to 2'-deoxythymidine-5'-monophosphate (dTMP) while utilizing 5,10-methylenetetrahydrofolate (mTHF) as the methyl donor and reductant in the reaction, yielding dihydrofolate (DHF) as a by-product. This enzymatic reaction provides an intracellular de novo source of dTMP, an essential precursor for DNA biosynthesis.</text>
</comment>
<comment type="subunit">
    <text evidence="6">Homodimer.</text>
</comment>
<dbReference type="CDD" id="cd00351">
    <property type="entry name" value="TS_Pyrimidine_HMase"/>
    <property type="match status" value="1"/>
</dbReference>
<reference evidence="9 10" key="1">
    <citation type="submission" date="2023-05" db="EMBL/GenBank/DDBJ databases">
        <title>Comparative genomics reveals the evidence of polycyclic aromatic hydrocarbons degradation in moderately halophilic genus Pontibacillus.</title>
        <authorList>
            <person name="Yang H."/>
            <person name="Qian Z."/>
        </authorList>
    </citation>
    <scope>NUCLEOTIDE SEQUENCE [LARGE SCALE GENOMIC DNA]</scope>
    <source>
        <strain evidence="10">HN14</strain>
    </source>
</reference>
<keyword evidence="4 6" id="KW-0808">Transferase</keyword>
<feature type="domain" description="Thymidylate synthase/dCMP hydroxymethylase" evidence="8">
    <location>
        <begin position="19"/>
        <end position="333"/>
    </location>
</feature>
<evidence type="ECO:0000256" key="2">
    <source>
        <dbReference type="ARBA" id="ARBA00022490"/>
    </source>
</evidence>
<comment type="pathway">
    <text evidence="6">Pyrimidine metabolism; dTTP biosynthesis.</text>
</comment>
<keyword evidence="10" id="KW-1185">Reference proteome</keyword>
<feature type="binding site" description="in other chain" evidence="6">
    <location>
        <position position="246"/>
    </location>
    <ligand>
        <name>dUMP</name>
        <dbReference type="ChEBI" id="CHEBI:246422"/>
        <note>ligand shared between dimeric partners</note>
    </ligand>
</feature>
<dbReference type="SUPFAM" id="SSF55831">
    <property type="entry name" value="Thymidylate synthase/dCMP hydroxymethylase"/>
    <property type="match status" value="1"/>
</dbReference>
<dbReference type="Proteomes" id="UP001236652">
    <property type="component" value="Chromosome"/>
</dbReference>
<feature type="binding site" description="in other chain" evidence="6">
    <location>
        <begin position="235"/>
        <end position="238"/>
    </location>
    <ligand>
        <name>dUMP</name>
        <dbReference type="ChEBI" id="CHEBI:246422"/>
        <note>ligand shared between dimeric partners</note>
    </ligand>
</feature>
<dbReference type="GO" id="GO:0004799">
    <property type="term" value="F:thymidylate synthase activity"/>
    <property type="evidence" value="ECO:0007669"/>
    <property type="project" value="UniProtKB-EC"/>
</dbReference>
<protein>
    <recommendedName>
        <fullName evidence="1 6">Thymidylate synthase</fullName>
        <shortName evidence="6">TS</shortName>
        <shortName evidence="6">TSase</shortName>
        <ecNumber evidence="1 6">2.1.1.45</ecNumber>
    </recommendedName>
</protein>
<dbReference type="GO" id="GO:0032259">
    <property type="term" value="P:methylation"/>
    <property type="evidence" value="ECO:0007669"/>
    <property type="project" value="UniProtKB-KW"/>
</dbReference>
<evidence type="ECO:0000313" key="10">
    <source>
        <dbReference type="Proteomes" id="UP001236652"/>
    </source>
</evidence>
<feature type="active site" evidence="7">
    <location>
        <position position="215"/>
    </location>
</feature>
<dbReference type="NCBIfam" id="NF002496">
    <property type="entry name" value="PRK01827.1-2"/>
    <property type="match status" value="1"/>
</dbReference>
<dbReference type="Gene3D" id="3.30.572.10">
    <property type="entry name" value="Thymidylate synthase/dCMP hydroxymethylase domain"/>
    <property type="match status" value="1"/>
</dbReference>
<evidence type="ECO:0000259" key="8">
    <source>
        <dbReference type="Pfam" id="PF00303"/>
    </source>
</evidence>
<feature type="binding site" evidence="6">
    <location>
        <begin position="193"/>
        <end position="194"/>
    </location>
    <ligand>
        <name>dUMP</name>
        <dbReference type="ChEBI" id="CHEBI:246422"/>
        <note>ligand shared between dimeric partners</note>
    </ligand>
</feature>
<proteinExistence type="inferred from homology"/>
<dbReference type="PANTHER" id="PTHR11548">
    <property type="entry name" value="THYMIDYLATE SYNTHASE 1"/>
    <property type="match status" value="1"/>
</dbReference>
<dbReference type="InterPro" id="IPR020940">
    <property type="entry name" value="Thymidylate_synthase_AS"/>
</dbReference>
<keyword evidence="3 6" id="KW-0489">Methyltransferase</keyword>
<dbReference type="InterPro" id="IPR036926">
    <property type="entry name" value="Thymidate_synth/dCMP_Mease_sf"/>
</dbReference>
<evidence type="ECO:0000256" key="5">
    <source>
        <dbReference type="ARBA" id="ARBA00022727"/>
    </source>
</evidence>
<comment type="catalytic activity">
    <reaction evidence="6">
        <text>dUMP + (6R)-5,10-methylene-5,6,7,8-tetrahydrofolate = 7,8-dihydrofolate + dTMP</text>
        <dbReference type="Rhea" id="RHEA:12104"/>
        <dbReference type="ChEBI" id="CHEBI:15636"/>
        <dbReference type="ChEBI" id="CHEBI:57451"/>
        <dbReference type="ChEBI" id="CHEBI:63528"/>
        <dbReference type="ChEBI" id="CHEBI:246422"/>
        <dbReference type="EC" id="2.1.1.45"/>
    </reaction>
</comment>
<dbReference type="PRINTS" id="PR00108">
    <property type="entry name" value="THYMDSNTHASE"/>
</dbReference>
<comment type="subcellular location">
    <subcellularLocation>
        <location evidence="6">Cytoplasm</location>
    </subcellularLocation>
</comment>
<dbReference type="EMBL" id="CP126446">
    <property type="protein sequence ID" value="WIF96320.1"/>
    <property type="molecule type" value="Genomic_DNA"/>
</dbReference>
<dbReference type="NCBIfam" id="TIGR03284">
    <property type="entry name" value="thym_sym"/>
    <property type="match status" value="1"/>
</dbReference>
<organism evidence="9 10">
    <name type="scientific">Pontibacillus chungwhensis</name>
    <dbReference type="NCBI Taxonomy" id="265426"/>
    <lineage>
        <taxon>Bacteria</taxon>
        <taxon>Bacillati</taxon>
        <taxon>Bacillota</taxon>
        <taxon>Bacilli</taxon>
        <taxon>Bacillales</taxon>
        <taxon>Bacillaceae</taxon>
        <taxon>Pontibacillus</taxon>
    </lineage>
</organism>
<dbReference type="Pfam" id="PF00303">
    <property type="entry name" value="Thymidylat_synt"/>
    <property type="match status" value="1"/>
</dbReference>
<dbReference type="EC" id="2.1.1.45" evidence="1 6"/>
<comment type="similarity">
    <text evidence="6">Belongs to the thymidylate synthase family. Bacterial-type ThyA subfamily.</text>
</comment>
<dbReference type="PROSITE" id="PS00091">
    <property type="entry name" value="THYMIDYLATE_SYNTHASE"/>
    <property type="match status" value="1"/>
</dbReference>
<feature type="binding site" evidence="6">
    <location>
        <position position="238"/>
    </location>
    <ligand>
        <name>(6R)-5,10-methylene-5,6,7,8-tetrahydrofolate</name>
        <dbReference type="ChEBI" id="CHEBI:15636"/>
    </ligand>
</feature>
<dbReference type="HAMAP" id="MF_00008">
    <property type="entry name" value="Thymidy_synth_bact"/>
    <property type="match status" value="1"/>
</dbReference>
<keyword evidence="2 6" id="KW-0963">Cytoplasm</keyword>
<feature type="binding site" evidence="6">
    <location>
        <position position="332"/>
    </location>
    <ligand>
        <name>(6R)-5,10-methylene-5,6,7,8-tetrahydrofolate</name>
        <dbReference type="ChEBI" id="CHEBI:15636"/>
    </ligand>
</feature>
<evidence type="ECO:0000256" key="1">
    <source>
        <dbReference type="ARBA" id="ARBA00011947"/>
    </source>
</evidence>
<dbReference type="InterPro" id="IPR000398">
    <property type="entry name" value="Thymidylate_synthase"/>
</dbReference>
<dbReference type="InterPro" id="IPR045097">
    <property type="entry name" value="Thymidate_synth/dCMP_Mease"/>
</dbReference>
<name>A0ABY8USM0_9BACI</name>
<sequence>MSRNSFRENEVSVLETNEKAYLDMCRYILEHGAHKGDRTGTGTLSTFGYQMRFDLSKGFPLLTTKQVPFRLIKSELLWFLKGDTNIRYLLKHNNNIWNEWPFKQWVESDDYTGPDMTNFGLRSQQDDDFHEQYKEQMNRFKERILEDGTFADTYGDLGNVYGKQWRNWESSQGHTIDQIKQVIHDIKTSPDSRRLIVSAWNPEDITPDRAALPPCHILFQFYVVNGKLSCQLYQRSGDVFLGIPFNIASYALLTHLIAEECGLEVGEFIHTIGDAHIYTNHIEQIKTQLSREMRPLPSLKIEKEGKSIFDVEIEDITLDGYDPHPRIKAPVAV</sequence>
<evidence type="ECO:0000313" key="9">
    <source>
        <dbReference type="EMBL" id="WIF96320.1"/>
    </source>
</evidence>
<feature type="active site" description="Nucleophile" evidence="6">
    <location>
        <position position="215"/>
    </location>
</feature>
<evidence type="ECO:0000256" key="3">
    <source>
        <dbReference type="ARBA" id="ARBA00022603"/>
    </source>
</evidence>
<comment type="caution">
    <text evidence="6">Lacks conserved residue(s) required for the propagation of feature annotation.</text>
</comment>
<feature type="binding site" description="in other chain" evidence="6">
    <location>
        <position position="38"/>
    </location>
    <ligand>
        <name>dUMP</name>
        <dbReference type="ChEBI" id="CHEBI:246422"/>
        <note>ligand shared between dimeric partners</note>
    </ligand>
</feature>
<feature type="binding site" description="in other chain" evidence="6">
    <location>
        <begin position="276"/>
        <end position="278"/>
    </location>
    <ligand>
        <name>dUMP</name>
        <dbReference type="ChEBI" id="CHEBI:246422"/>
        <note>ligand shared between dimeric partners</note>
    </ligand>
</feature>
<evidence type="ECO:0000256" key="4">
    <source>
        <dbReference type="ARBA" id="ARBA00022679"/>
    </source>
</evidence>
<gene>
    <name evidence="6" type="primary">thyA</name>
    <name evidence="9" type="ORF">QNI29_11195</name>
</gene>